<comment type="caution">
    <text evidence="2">The sequence shown here is derived from an EMBL/GenBank/DDBJ whole genome shotgun (WGS) entry which is preliminary data.</text>
</comment>
<sequence length="159" mass="19396">MCYNVRIIIFFLFFSKMKINKNWETLLSVLAWVFIISIIITWIINVLSANYSLDYDFFIENRILTLRNNAINIVNKSDISSLNEWEVFYLYKDDVNKNFLVFTWAFNTNYKYIDNFWNNVNKDTYEWYIYERELVLQKKDSLNLNNTLFDVNIKQLIKK</sequence>
<organism evidence="2">
    <name type="scientific">uncultured bacterium</name>
    <name type="common">gcode 4</name>
    <dbReference type="NCBI Taxonomy" id="1234023"/>
    <lineage>
        <taxon>Bacteria</taxon>
        <taxon>environmental samples</taxon>
    </lineage>
</organism>
<keyword evidence="1" id="KW-0812">Transmembrane</keyword>
<evidence type="ECO:0000313" key="2">
    <source>
        <dbReference type="EMBL" id="EKE27137.1"/>
    </source>
</evidence>
<proteinExistence type="predicted"/>
<name>K2FZ22_9BACT</name>
<reference evidence="2" key="1">
    <citation type="journal article" date="2012" name="Science">
        <title>Fermentation, hydrogen, and sulfur metabolism in multiple uncultivated bacterial phyla.</title>
        <authorList>
            <person name="Wrighton K.C."/>
            <person name="Thomas B.C."/>
            <person name="Sharon I."/>
            <person name="Miller C.S."/>
            <person name="Castelle C.J."/>
            <person name="VerBerkmoes N.C."/>
            <person name="Wilkins M.J."/>
            <person name="Hettich R.L."/>
            <person name="Lipton M.S."/>
            <person name="Williams K.H."/>
            <person name="Long P.E."/>
            <person name="Banfield J.F."/>
        </authorList>
    </citation>
    <scope>NUCLEOTIDE SEQUENCE [LARGE SCALE GENOMIC DNA]</scope>
</reference>
<accession>K2FZ22</accession>
<keyword evidence="1" id="KW-1133">Transmembrane helix</keyword>
<feature type="transmembrane region" description="Helical" evidence="1">
    <location>
        <begin position="25"/>
        <end position="44"/>
    </location>
</feature>
<keyword evidence="1" id="KW-0472">Membrane</keyword>
<dbReference type="EMBL" id="AMFJ01000545">
    <property type="protein sequence ID" value="EKE27137.1"/>
    <property type="molecule type" value="Genomic_DNA"/>
</dbReference>
<evidence type="ECO:0000256" key="1">
    <source>
        <dbReference type="SAM" id="Phobius"/>
    </source>
</evidence>
<dbReference type="AlphaFoldDB" id="K2FZ22"/>
<protein>
    <submittedName>
        <fullName evidence="2">Uncharacterized protein</fullName>
    </submittedName>
</protein>
<gene>
    <name evidence="2" type="ORF">ACD_4C00029G0002</name>
</gene>